<dbReference type="AlphaFoldDB" id="A0A934KQG1"/>
<accession>A0A934KQG1</accession>
<feature type="signal peptide" evidence="2">
    <location>
        <begin position="1"/>
        <end position="19"/>
    </location>
</feature>
<dbReference type="Proteomes" id="UP000614410">
    <property type="component" value="Unassembled WGS sequence"/>
</dbReference>
<evidence type="ECO:0000313" key="4">
    <source>
        <dbReference type="Proteomes" id="UP000614410"/>
    </source>
</evidence>
<gene>
    <name evidence="3" type="ORF">JF887_07705</name>
</gene>
<evidence type="ECO:0000256" key="2">
    <source>
        <dbReference type="SAM" id="SignalP"/>
    </source>
</evidence>
<feature type="region of interest" description="Disordered" evidence="1">
    <location>
        <begin position="40"/>
        <end position="61"/>
    </location>
</feature>
<dbReference type="Pfam" id="PF11303">
    <property type="entry name" value="DUF3105"/>
    <property type="match status" value="1"/>
</dbReference>
<keyword evidence="2" id="KW-0732">Signal</keyword>
<evidence type="ECO:0000313" key="3">
    <source>
        <dbReference type="EMBL" id="MBJ7609302.1"/>
    </source>
</evidence>
<sequence>MRRRRLLVLAASVLMVACGGTGTSPGGVTVNFVGNSNCDTSGQSPYSPSPPNTNSAPVGQPVDEMPHVHVAEGAQITYIHNPPASGCHYSLGTGTAPIAAGVYPGSAAAKLTAGYWVHNLEHGYVVVTYNCPDGCASDLASLNTWYRALPPDPGGAVPYAKFIAVPYPAQKEKFDVESWDWFDPIGPTLNLTEIKRFYDNHVNQSPEGAGSG</sequence>
<dbReference type="EMBL" id="JAEKNN010000034">
    <property type="protein sequence ID" value="MBJ7609302.1"/>
    <property type="molecule type" value="Genomic_DNA"/>
</dbReference>
<name>A0A934KQG1_9BACT</name>
<evidence type="ECO:0000256" key="1">
    <source>
        <dbReference type="SAM" id="MobiDB-lite"/>
    </source>
</evidence>
<dbReference type="PROSITE" id="PS51257">
    <property type="entry name" value="PROKAR_LIPOPROTEIN"/>
    <property type="match status" value="1"/>
</dbReference>
<comment type="caution">
    <text evidence="3">The sequence shown here is derived from an EMBL/GenBank/DDBJ whole genome shotgun (WGS) entry which is preliminary data.</text>
</comment>
<feature type="chain" id="PRO_5037381189" evidence="2">
    <location>
        <begin position="20"/>
        <end position="212"/>
    </location>
</feature>
<reference evidence="3 4" key="1">
    <citation type="submission" date="2020-10" db="EMBL/GenBank/DDBJ databases">
        <title>Ca. Dormibacterota MAGs.</title>
        <authorList>
            <person name="Montgomery K."/>
        </authorList>
    </citation>
    <scope>NUCLEOTIDE SEQUENCE [LARGE SCALE GENOMIC DNA]</scope>
    <source>
        <strain evidence="3">Mitchell_Peninsula_5</strain>
    </source>
</reference>
<dbReference type="InterPro" id="IPR021454">
    <property type="entry name" value="DUF3105"/>
</dbReference>
<organism evidence="3 4">
    <name type="scientific">Candidatus Amunia macphersoniae</name>
    <dbReference type="NCBI Taxonomy" id="3127014"/>
    <lineage>
        <taxon>Bacteria</taxon>
        <taxon>Bacillati</taxon>
        <taxon>Candidatus Dormiibacterota</taxon>
        <taxon>Candidatus Dormibacteria</taxon>
        <taxon>Candidatus Aeolococcales</taxon>
        <taxon>Candidatus Aeolococcaceae</taxon>
        <taxon>Candidatus Amunia</taxon>
    </lineage>
</organism>
<protein>
    <submittedName>
        <fullName evidence="3">DUF3105 domain-containing protein</fullName>
    </submittedName>
</protein>
<proteinExistence type="predicted"/>